<evidence type="ECO:0000256" key="3">
    <source>
        <dbReference type="ARBA" id="ARBA00022806"/>
    </source>
</evidence>
<keyword evidence="2" id="KW-0378">Hydrolase</keyword>
<dbReference type="InterPro" id="IPR049730">
    <property type="entry name" value="SNF2/RAD54-like_C"/>
</dbReference>
<dbReference type="InterPro" id="IPR000330">
    <property type="entry name" value="SNF2_N"/>
</dbReference>
<reference evidence="8 9" key="1">
    <citation type="submission" date="2024-05" db="EMBL/GenBank/DDBJ databases">
        <title>Halomonas sp. SSM6 16S ribosomal RNA gene Genome sequencing and assembly.</title>
        <authorList>
            <person name="Yook S."/>
        </authorList>
    </citation>
    <scope>NUCLEOTIDE SEQUENCE [LARGE SCALE GENOMIC DNA]</scope>
    <source>
        <strain evidence="8 9">SSM6</strain>
    </source>
</reference>
<accession>A0ABV1NAD3</accession>
<dbReference type="Gene3D" id="3.40.50.300">
    <property type="entry name" value="P-loop containing nucleotide triphosphate hydrolases"/>
    <property type="match status" value="1"/>
</dbReference>
<dbReference type="InterPro" id="IPR001650">
    <property type="entry name" value="Helicase_C-like"/>
</dbReference>
<dbReference type="CDD" id="cd18793">
    <property type="entry name" value="SF2_C_SNF"/>
    <property type="match status" value="1"/>
</dbReference>
<dbReference type="CDD" id="cd18011">
    <property type="entry name" value="DEXDc_RapA"/>
    <property type="match status" value="1"/>
</dbReference>
<dbReference type="Gene3D" id="3.40.50.10810">
    <property type="entry name" value="Tandem AAA-ATPase domain"/>
    <property type="match status" value="1"/>
</dbReference>
<feature type="domain" description="Helicase C-terminal" evidence="7">
    <location>
        <begin position="428"/>
        <end position="598"/>
    </location>
</feature>
<dbReference type="InterPro" id="IPR014001">
    <property type="entry name" value="Helicase_ATP-bd"/>
</dbReference>
<dbReference type="PROSITE" id="PS51194">
    <property type="entry name" value="HELICASE_CTER"/>
    <property type="match status" value="1"/>
</dbReference>
<dbReference type="PANTHER" id="PTHR45766">
    <property type="entry name" value="DNA ANNEALING HELICASE AND ENDONUCLEASE ZRANB3 FAMILY MEMBER"/>
    <property type="match status" value="1"/>
</dbReference>
<dbReference type="PROSITE" id="PS51192">
    <property type="entry name" value="HELICASE_ATP_BIND_1"/>
    <property type="match status" value="1"/>
</dbReference>
<dbReference type="PANTHER" id="PTHR45766:SF6">
    <property type="entry name" value="SWI_SNF-RELATED MATRIX-ASSOCIATED ACTIN-DEPENDENT REGULATOR OF CHROMATIN SUBFAMILY A-LIKE PROTEIN 1"/>
    <property type="match status" value="1"/>
</dbReference>
<dbReference type="InterPro" id="IPR038718">
    <property type="entry name" value="SNF2-like_sf"/>
</dbReference>
<protein>
    <submittedName>
        <fullName evidence="8">DEAD/DEAH box helicase</fullName>
    </submittedName>
</protein>
<keyword evidence="9" id="KW-1185">Reference proteome</keyword>
<dbReference type="Pfam" id="PF00176">
    <property type="entry name" value="SNF2-rel_dom"/>
    <property type="match status" value="1"/>
</dbReference>
<comment type="caution">
    <text evidence="8">The sequence shown here is derived from an EMBL/GenBank/DDBJ whole genome shotgun (WGS) entry which is preliminary data.</text>
</comment>
<dbReference type="InterPro" id="IPR027417">
    <property type="entry name" value="P-loop_NTPase"/>
</dbReference>
<dbReference type="SMART" id="SM00490">
    <property type="entry name" value="HELICc"/>
    <property type="match status" value="1"/>
</dbReference>
<evidence type="ECO:0000259" key="7">
    <source>
        <dbReference type="PROSITE" id="PS51194"/>
    </source>
</evidence>
<evidence type="ECO:0000259" key="6">
    <source>
        <dbReference type="PROSITE" id="PS51192"/>
    </source>
</evidence>
<evidence type="ECO:0000256" key="5">
    <source>
        <dbReference type="SAM" id="MobiDB-lite"/>
    </source>
</evidence>
<sequence>MGQDQQFAPGMRLEIRDAEWRLTRLDHSNDGGYLLGCTGLSELVRGRDAQFLSRLEDEIRILDPATTELVDDISRGYRAGLLNLATQLRDTAPADDRIHLGHHAAMDALPFQLEPTRQALGQPRARILIADAVGLGKTLEAGILTSELIHRGRGKRILVLAVKSMLGQFQQEFWNRFTIPLTRLDSQGLARVRGRIPANHNPFHYFDRAIISIDTLKQDIEYRHYLEQAHWDIIIIDEAHNVAERAGAHGASQRARLARLLATRSDTLIMLSATPHDGKAESFASLMNMLDPTAIANPSDYANEDFRDKGLVIRRFKKHVRDQLGDFPDREIARHHAPASREEEHAFDELMNVTFHTLDGKRTAGSGLFRTRLEKTLFSSPAACLSTITNRLKRLEKQAPSPERDDDISSLEGLALAVRAVTPERFGKYQALLELLGNRAGQGELGWHRDADDRLVIFTESLVTLAFLEEHLPADAGLKANQMAVLRGTDRDRDLMATVEAFNRGDSPLRLLLCSDVAAEGINLHHRAHRLVHFDIPWSLMVFQQRNGRIDRYGQTQAPQIRYLLTESRHPKVRGDQRVLEVLIDKDDQASRNIGDPSEFSAGRTQEEQEAQVTEVLERDNDPNDLSDIFAGLLDDQLAQSESPLEAFIPDKPQAASLAELTAQPPRLYPSTLAWSRAAIDWLRQEMRDQGQELQASVDENAQRLELVAPADLRQRLAYLPREIRPEHDRFILTADIHRMQQALDQARQEDDPWPAVQYLWPLHPVMEWLRDRILNAFGRHTAPVIRVPGHLAPGQARFLLQGGYPNRRGQSLIQAWCAVPVNTDNGQIGDPMALEDALAELSLDPTALPNPGIHGDTSALQAALPGAVAAAHRYLDATREVRESELNERLNVQMQSMDALKARHRRQIELDLAASREQEGRKQRRRDERTAQLERVFDDYLDWLEATQQIERQPWLQVAAVFTGDPARPETSPA</sequence>
<keyword evidence="4" id="KW-0067">ATP-binding</keyword>
<feature type="domain" description="Helicase ATP-binding" evidence="6">
    <location>
        <begin position="118"/>
        <end position="293"/>
    </location>
</feature>
<dbReference type="EMBL" id="JBEGCJ010000001">
    <property type="protein sequence ID" value="MEQ6916023.1"/>
    <property type="molecule type" value="Genomic_DNA"/>
</dbReference>
<keyword evidence="3 8" id="KW-0347">Helicase</keyword>
<proteinExistence type="predicted"/>
<dbReference type="SUPFAM" id="SSF52540">
    <property type="entry name" value="P-loop containing nucleoside triphosphate hydrolases"/>
    <property type="match status" value="2"/>
</dbReference>
<evidence type="ECO:0000313" key="9">
    <source>
        <dbReference type="Proteomes" id="UP001442468"/>
    </source>
</evidence>
<name>A0ABV1NAD3_9GAMM</name>
<gene>
    <name evidence="8" type="ORF">ABE960_00585</name>
</gene>
<keyword evidence="1" id="KW-0547">Nucleotide-binding</keyword>
<evidence type="ECO:0000256" key="2">
    <source>
        <dbReference type="ARBA" id="ARBA00022801"/>
    </source>
</evidence>
<dbReference type="SMART" id="SM00487">
    <property type="entry name" value="DEXDc"/>
    <property type="match status" value="1"/>
</dbReference>
<dbReference type="GO" id="GO:0004386">
    <property type="term" value="F:helicase activity"/>
    <property type="evidence" value="ECO:0007669"/>
    <property type="project" value="UniProtKB-KW"/>
</dbReference>
<dbReference type="InterPro" id="IPR057342">
    <property type="entry name" value="DEXDc_RapA"/>
</dbReference>
<evidence type="ECO:0000256" key="1">
    <source>
        <dbReference type="ARBA" id="ARBA00022741"/>
    </source>
</evidence>
<organism evidence="8 9">
    <name type="scientific">Halomonas aquatica</name>
    <dbReference type="NCBI Taxonomy" id="3151123"/>
    <lineage>
        <taxon>Bacteria</taxon>
        <taxon>Pseudomonadati</taxon>
        <taxon>Pseudomonadota</taxon>
        <taxon>Gammaproteobacteria</taxon>
        <taxon>Oceanospirillales</taxon>
        <taxon>Halomonadaceae</taxon>
        <taxon>Halomonas</taxon>
    </lineage>
</organism>
<evidence type="ECO:0000313" key="8">
    <source>
        <dbReference type="EMBL" id="MEQ6916023.1"/>
    </source>
</evidence>
<evidence type="ECO:0000256" key="4">
    <source>
        <dbReference type="ARBA" id="ARBA00022840"/>
    </source>
</evidence>
<dbReference type="Proteomes" id="UP001442468">
    <property type="component" value="Unassembled WGS sequence"/>
</dbReference>
<dbReference type="Pfam" id="PF00271">
    <property type="entry name" value="Helicase_C"/>
    <property type="match status" value="1"/>
</dbReference>
<dbReference type="RefSeq" id="WP_349760275.1">
    <property type="nucleotide sequence ID" value="NZ_JBEGCJ010000001.1"/>
</dbReference>
<feature type="region of interest" description="Disordered" evidence="5">
    <location>
        <begin position="590"/>
        <end position="609"/>
    </location>
</feature>